<organism evidence="1">
    <name type="scientific">Athelia psychrophila</name>
    <dbReference type="NCBI Taxonomy" id="1759441"/>
    <lineage>
        <taxon>Eukaryota</taxon>
        <taxon>Fungi</taxon>
        <taxon>Dikarya</taxon>
        <taxon>Basidiomycota</taxon>
        <taxon>Agaricomycotina</taxon>
        <taxon>Agaricomycetes</taxon>
        <taxon>Agaricomycetidae</taxon>
        <taxon>Atheliales</taxon>
        <taxon>Atheliaceae</taxon>
        <taxon>Athelia</taxon>
    </lineage>
</organism>
<feature type="non-terminal residue" evidence="1">
    <location>
        <position position="59"/>
    </location>
</feature>
<protein>
    <submittedName>
        <fullName evidence="1">Uncharacterized protein</fullName>
    </submittedName>
</protein>
<accession>A0A166MX89</accession>
<reference evidence="1" key="1">
    <citation type="journal article" date="2016" name="Mol. Biol. Evol.">
        <title>Comparative Genomics of Early-Diverging Mushroom-Forming Fungi Provides Insights into the Origins of Lignocellulose Decay Capabilities.</title>
        <authorList>
            <person name="Nagy L.G."/>
            <person name="Riley R."/>
            <person name="Tritt A."/>
            <person name="Adam C."/>
            <person name="Daum C."/>
            <person name="Floudas D."/>
            <person name="Sun H."/>
            <person name="Yadav J.S."/>
            <person name="Pangilinan J."/>
            <person name="Larsson K.H."/>
            <person name="Matsuura K."/>
            <person name="Barry K."/>
            <person name="Labutti K."/>
            <person name="Kuo R."/>
            <person name="Ohm R.A."/>
            <person name="Bhattacharya S.S."/>
            <person name="Shirouzu T."/>
            <person name="Yoshinaga Y."/>
            <person name="Martin F.M."/>
            <person name="Grigoriev I.V."/>
            <person name="Hibbett D.S."/>
        </authorList>
    </citation>
    <scope>NUCLEOTIDE SEQUENCE [LARGE SCALE GENOMIC DNA]</scope>
    <source>
        <strain evidence="1">CBS 109695</strain>
    </source>
</reference>
<name>A0A166MX89_9AGAM</name>
<dbReference type="AlphaFoldDB" id="A0A166MX89"/>
<sequence>NTKHPHTPRLRFPQRGFCAHLPLSAPTLGRPNGGPCPTLRICSPATSPSHRTSRLRLAR</sequence>
<dbReference type="EMBL" id="KV417526">
    <property type="protein sequence ID" value="KZP24421.1"/>
    <property type="molecule type" value="Genomic_DNA"/>
</dbReference>
<gene>
    <name evidence="1" type="ORF">FIBSPDRAFT_857098</name>
</gene>
<evidence type="ECO:0000313" key="1">
    <source>
        <dbReference type="EMBL" id="KZP24421.1"/>
    </source>
</evidence>
<feature type="non-terminal residue" evidence="1">
    <location>
        <position position="1"/>
    </location>
</feature>
<proteinExistence type="predicted"/>